<dbReference type="PANTHER" id="PTHR13947:SF37">
    <property type="entry name" value="LD18367P"/>
    <property type="match status" value="1"/>
</dbReference>
<keyword evidence="1 3" id="KW-0808">Transferase</keyword>
<reference evidence="4" key="1">
    <citation type="journal article" date="2019" name="Int. J. Syst. Evol. Microbiol.">
        <title>The Global Catalogue of Microorganisms (GCM) 10K type strain sequencing project: providing services to taxonomists for standard genome sequencing and annotation.</title>
        <authorList>
            <consortium name="The Broad Institute Genomics Platform"/>
            <consortium name="The Broad Institute Genome Sequencing Center for Infectious Disease"/>
            <person name="Wu L."/>
            <person name="Ma J."/>
        </authorList>
    </citation>
    <scope>NUCLEOTIDE SEQUENCE [LARGE SCALE GENOMIC DNA]</scope>
    <source>
        <strain evidence="4">IBRC-M 10908</strain>
    </source>
</reference>
<dbReference type="PROSITE" id="PS51186">
    <property type="entry name" value="GNAT"/>
    <property type="match status" value="1"/>
</dbReference>
<comment type="caution">
    <text evidence="3">The sequence shown here is derived from an EMBL/GenBank/DDBJ whole genome shotgun (WGS) entry which is preliminary data.</text>
</comment>
<dbReference type="CDD" id="cd04301">
    <property type="entry name" value="NAT_SF"/>
    <property type="match status" value="1"/>
</dbReference>
<evidence type="ECO:0000313" key="4">
    <source>
        <dbReference type="Proteomes" id="UP001595823"/>
    </source>
</evidence>
<dbReference type="Pfam" id="PF00583">
    <property type="entry name" value="Acetyltransf_1"/>
    <property type="match status" value="1"/>
</dbReference>
<feature type="domain" description="N-acetyltransferase" evidence="2">
    <location>
        <begin position="16"/>
        <end position="191"/>
    </location>
</feature>
<organism evidence="3 4">
    <name type="scientific">Salininema proteolyticum</name>
    <dbReference type="NCBI Taxonomy" id="1607685"/>
    <lineage>
        <taxon>Bacteria</taxon>
        <taxon>Bacillati</taxon>
        <taxon>Actinomycetota</taxon>
        <taxon>Actinomycetes</taxon>
        <taxon>Glycomycetales</taxon>
        <taxon>Glycomycetaceae</taxon>
        <taxon>Salininema</taxon>
    </lineage>
</organism>
<dbReference type="GO" id="GO:0016746">
    <property type="term" value="F:acyltransferase activity"/>
    <property type="evidence" value="ECO:0007669"/>
    <property type="project" value="UniProtKB-KW"/>
</dbReference>
<sequence length="191" mass="21719">MSSTAETAVIENDSRYYIREATVEDLPAARSVMLDTAYRDFGYGYLPRWHDDIIDPAAYYLEPEDHCLLVAETEKGEIVGTAGVRKATPASPPHPREAVDRFEEGRTATLYRVYVRPEWRRRGMAGALVRECLEFVATRDVYTGVYLHTDARVPGAVPFWERYGELVCDERDPNLSAEEFQTAHFALAIPR</sequence>
<accession>A0ABV8TUS5</accession>
<dbReference type="EC" id="2.3.-.-" evidence="3"/>
<dbReference type="Proteomes" id="UP001595823">
    <property type="component" value="Unassembled WGS sequence"/>
</dbReference>
<dbReference type="EMBL" id="JBHSDK010000005">
    <property type="protein sequence ID" value="MFC4334485.1"/>
    <property type="molecule type" value="Genomic_DNA"/>
</dbReference>
<proteinExistence type="predicted"/>
<name>A0ABV8TUS5_9ACTN</name>
<dbReference type="InterPro" id="IPR000182">
    <property type="entry name" value="GNAT_dom"/>
</dbReference>
<evidence type="ECO:0000256" key="1">
    <source>
        <dbReference type="ARBA" id="ARBA00022679"/>
    </source>
</evidence>
<protein>
    <submittedName>
        <fullName evidence="3">GNAT family N-acetyltransferase</fullName>
        <ecNumber evidence="3">2.3.-.-</ecNumber>
    </submittedName>
</protein>
<keyword evidence="3" id="KW-0012">Acyltransferase</keyword>
<evidence type="ECO:0000259" key="2">
    <source>
        <dbReference type="PROSITE" id="PS51186"/>
    </source>
</evidence>
<dbReference type="RefSeq" id="WP_380618253.1">
    <property type="nucleotide sequence ID" value="NZ_JBHSDK010000005.1"/>
</dbReference>
<evidence type="ECO:0000313" key="3">
    <source>
        <dbReference type="EMBL" id="MFC4334485.1"/>
    </source>
</evidence>
<dbReference type="SUPFAM" id="SSF55729">
    <property type="entry name" value="Acyl-CoA N-acyltransferases (Nat)"/>
    <property type="match status" value="1"/>
</dbReference>
<keyword evidence="4" id="KW-1185">Reference proteome</keyword>
<dbReference type="Gene3D" id="3.40.630.30">
    <property type="match status" value="1"/>
</dbReference>
<dbReference type="InterPro" id="IPR050769">
    <property type="entry name" value="NAT_camello-type"/>
</dbReference>
<gene>
    <name evidence="3" type="ORF">ACFPET_04650</name>
</gene>
<dbReference type="PANTHER" id="PTHR13947">
    <property type="entry name" value="GNAT FAMILY N-ACETYLTRANSFERASE"/>
    <property type="match status" value="1"/>
</dbReference>
<dbReference type="InterPro" id="IPR016181">
    <property type="entry name" value="Acyl_CoA_acyltransferase"/>
</dbReference>